<dbReference type="CDD" id="cd02947">
    <property type="entry name" value="TRX_family"/>
    <property type="match status" value="1"/>
</dbReference>
<dbReference type="InterPro" id="IPR036249">
    <property type="entry name" value="Thioredoxin-like_sf"/>
</dbReference>
<feature type="domain" description="Thioredoxin" evidence="1">
    <location>
        <begin position="1"/>
        <end position="104"/>
    </location>
</feature>
<accession>A0A5C8NJF6</accession>
<dbReference type="InterPro" id="IPR013766">
    <property type="entry name" value="Thioredoxin_domain"/>
</dbReference>
<reference evidence="2 3" key="1">
    <citation type="submission" date="2019-06" db="EMBL/GenBank/DDBJ databases">
        <title>Cerasibacillus sp. nov., isolated from maize field.</title>
        <authorList>
            <person name="Lin S.-Y."/>
            <person name="Tsai C.-F."/>
            <person name="Young C.-C."/>
        </authorList>
    </citation>
    <scope>NUCLEOTIDE SEQUENCE [LARGE SCALE GENOMIC DNA]</scope>
    <source>
        <strain evidence="2 3">CC-CFT480</strain>
    </source>
</reference>
<dbReference type="OrthoDB" id="7629852at2"/>
<dbReference type="EMBL" id="VDUW01000014">
    <property type="protein sequence ID" value="TXL60563.1"/>
    <property type="molecule type" value="Genomic_DNA"/>
</dbReference>
<evidence type="ECO:0000259" key="1">
    <source>
        <dbReference type="PROSITE" id="PS51352"/>
    </source>
</evidence>
<dbReference type="Proteomes" id="UP000321574">
    <property type="component" value="Unassembled WGS sequence"/>
</dbReference>
<evidence type="ECO:0000313" key="2">
    <source>
        <dbReference type="EMBL" id="TXL60563.1"/>
    </source>
</evidence>
<dbReference type="InterPro" id="IPR050620">
    <property type="entry name" value="Thioredoxin_H-type-like"/>
</dbReference>
<dbReference type="Gene3D" id="3.40.30.10">
    <property type="entry name" value="Glutaredoxin"/>
    <property type="match status" value="1"/>
</dbReference>
<dbReference type="SUPFAM" id="SSF52833">
    <property type="entry name" value="Thioredoxin-like"/>
    <property type="match status" value="1"/>
</dbReference>
<name>A0A5C8NJF6_9BACI</name>
<dbReference type="AlphaFoldDB" id="A0A5C8NJF6"/>
<comment type="caution">
    <text evidence="2">The sequence shown here is derived from an EMBL/GenBank/DDBJ whole genome shotgun (WGS) entry which is preliminary data.</text>
</comment>
<sequence length="104" mass="12314">MRTLESKEQFTELINEKTIFIFSADWCPDCRVIEPFYPELVDTFTDYTFVLVDRDQFMGICQEYDVFGIPSFIAFQNGEEIGRFVSKNRKTKEEIIDFINDLSK</sequence>
<dbReference type="Pfam" id="PF00085">
    <property type="entry name" value="Thioredoxin"/>
    <property type="match status" value="1"/>
</dbReference>
<proteinExistence type="predicted"/>
<protein>
    <submittedName>
        <fullName evidence="2">Thioredoxin family protein</fullName>
    </submittedName>
</protein>
<dbReference type="RefSeq" id="WP_147670456.1">
    <property type="nucleotide sequence ID" value="NZ_VDUW01000014.1"/>
</dbReference>
<dbReference type="PANTHER" id="PTHR10438:SF468">
    <property type="entry name" value="THIOREDOXIN-1-RELATED"/>
    <property type="match status" value="1"/>
</dbReference>
<evidence type="ECO:0000313" key="3">
    <source>
        <dbReference type="Proteomes" id="UP000321574"/>
    </source>
</evidence>
<keyword evidence="3" id="KW-1185">Reference proteome</keyword>
<dbReference type="PANTHER" id="PTHR10438">
    <property type="entry name" value="THIOREDOXIN"/>
    <property type="match status" value="1"/>
</dbReference>
<gene>
    <name evidence="2" type="ORF">FHP05_14170</name>
</gene>
<dbReference type="PROSITE" id="PS51352">
    <property type="entry name" value="THIOREDOXIN_2"/>
    <property type="match status" value="1"/>
</dbReference>
<organism evidence="2 3">
    <name type="scientific">Cerasibacillus terrae</name>
    <dbReference type="NCBI Taxonomy" id="2498845"/>
    <lineage>
        <taxon>Bacteria</taxon>
        <taxon>Bacillati</taxon>
        <taxon>Bacillota</taxon>
        <taxon>Bacilli</taxon>
        <taxon>Bacillales</taxon>
        <taxon>Bacillaceae</taxon>
        <taxon>Cerasibacillus</taxon>
    </lineage>
</organism>